<protein>
    <recommendedName>
        <fullName evidence="3">UspA domain-containing protein</fullName>
    </recommendedName>
</protein>
<dbReference type="Pfam" id="PF00582">
    <property type="entry name" value="Usp"/>
    <property type="match status" value="2"/>
</dbReference>
<feature type="coiled-coil region" evidence="2">
    <location>
        <begin position="40"/>
        <end position="67"/>
    </location>
</feature>
<dbReference type="CDD" id="cd00293">
    <property type="entry name" value="USP-like"/>
    <property type="match status" value="2"/>
</dbReference>
<dbReference type="EMBL" id="VSSQ01000332">
    <property type="protein sequence ID" value="MPL91545.1"/>
    <property type="molecule type" value="Genomic_DNA"/>
</dbReference>
<comment type="similarity">
    <text evidence="1">Belongs to the universal stress protein A family.</text>
</comment>
<comment type="caution">
    <text evidence="4">The sequence shown here is derived from an EMBL/GenBank/DDBJ whole genome shotgun (WGS) entry which is preliminary data.</text>
</comment>
<evidence type="ECO:0000256" key="1">
    <source>
        <dbReference type="ARBA" id="ARBA00008791"/>
    </source>
</evidence>
<dbReference type="InterPro" id="IPR014729">
    <property type="entry name" value="Rossmann-like_a/b/a_fold"/>
</dbReference>
<name>A0A644VJX1_9ZZZZ</name>
<keyword evidence="2" id="KW-0175">Coiled coil</keyword>
<dbReference type="Gene3D" id="3.40.50.620">
    <property type="entry name" value="HUPs"/>
    <property type="match status" value="2"/>
</dbReference>
<gene>
    <name evidence="4" type="ORF">SDC9_37620</name>
</gene>
<reference evidence="4" key="1">
    <citation type="submission" date="2019-08" db="EMBL/GenBank/DDBJ databases">
        <authorList>
            <person name="Kucharzyk K."/>
            <person name="Murdoch R.W."/>
            <person name="Higgins S."/>
            <person name="Loffler F."/>
        </authorList>
    </citation>
    <scope>NUCLEOTIDE SEQUENCE</scope>
</reference>
<evidence type="ECO:0000256" key="2">
    <source>
        <dbReference type="SAM" id="Coils"/>
    </source>
</evidence>
<dbReference type="PANTHER" id="PTHR46268:SF6">
    <property type="entry name" value="UNIVERSAL STRESS PROTEIN UP12"/>
    <property type="match status" value="1"/>
</dbReference>
<accession>A0A644VJX1</accession>
<evidence type="ECO:0000259" key="3">
    <source>
        <dbReference type="Pfam" id="PF00582"/>
    </source>
</evidence>
<proteinExistence type="inferred from homology"/>
<dbReference type="SUPFAM" id="SSF52402">
    <property type="entry name" value="Adenine nucleotide alpha hydrolases-like"/>
    <property type="match status" value="2"/>
</dbReference>
<feature type="domain" description="UspA" evidence="3">
    <location>
        <begin position="4"/>
        <end position="129"/>
    </location>
</feature>
<dbReference type="AlphaFoldDB" id="A0A644VJX1"/>
<dbReference type="InterPro" id="IPR006016">
    <property type="entry name" value="UspA"/>
</dbReference>
<feature type="domain" description="UspA" evidence="3">
    <location>
        <begin position="139"/>
        <end position="266"/>
    </location>
</feature>
<dbReference type="InterPro" id="IPR006015">
    <property type="entry name" value="Universal_stress_UspA"/>
</dbReference>
<dbReference type="PRINTS" id="PR01438">
    <property type="entry name" value="UNVRSLSTRESS"/>
</dbReference>
<evidence type="ECO:0000313" key="4">
    <source>
        <dbReference type="EMBL" id="MPL91545.1"/>
    </source>
</evidence>
<organism evidence="4">
    <name type="scientific">bioreactor metagenome</name>
    <dbReference type="NCBI Taxonomy" id="1076179"/>
    <lineage>
        <taxon>unclassified sequences</taxon>
        <taxon>metagenomes</taxon>
        <taxon>ecological metagenomes</taxon>
    </lineage>
</organism>
<sequence length="275" mass="30913">MLMMSQIIVGIDFSTTSLTALKLAVDIANRTGADILMAWVETKEKDLEEAKQELNKLATDYKSKLNGKNISYIICQGKVYQAIAKLVKDENPDLLVIGAHGRSGFDEKYAGQNTFKLVIECASPVLIVRETFNFDKHLEKIILPIDSSRDTRQKVPWTIEFAKMFPQSHICILGVQTSNIKSVRNEVRGFVLSVEKFLTQHKLPFTTEFVDTENITTATLDYAKNINADLIVTMVEQEKTITNFLFLGPYSQQMINLSPFPVLIIPNVQLHGAAK</sequence>
<dbReference type="PANTHER" id="PTHR46268">
    <property type="entry name" value="STRESS RESPONSE PROTEIN NHAX"/>
    <property type="match status" value="1"/>
</dbReference>